<evidence type="ECO:0000256" key="2">
    <source>
        <dbReference type="SAM" id="Phobius"/>
    </source>
</evidence>
<dbReference type="EMBL" id="LKBA01000006">
    <property type="protein sequence ID" value="KPN63356.1"/>
    <property type="molecule type" value="Genomic_DNA"/>
</dbReference>
<dbReference type="Proteomes" id="UP000050471">
    <property type="component" value="Unassembled WGS sequence"/>
</dbReference>
<evidence type="ECO:0000313" key="3">
    <source>
        <dbReference type="EMBL" id="KPN63356.1"/>
    </source>
</evidence>
<evidence type="ECO:0000313" key="4">
    <source>
        <dbReference type="Proteomes" id="UP000050471"/>
    </source>
</evidence>
<proteinExistence type="predicted"/>
<dbReference type="Pfam" id="PF00805">
    <property type="entry name" value="Pentapeptide"/>
    <property type="match status" value="2"/>
</dbReference>
<keyword evidence="2" id="KW-0812">Transmembrane</keyword>
<sequence>MVFCGGAFNLGLFMLDFWQALTTHPMTPWFGWLGLGTILIFAALGQVRPYIPEDPIEKLQKTLGATNLPYSLFLFLLLFWATIALLLFTGLLSVIWQVIAAMLPAAPDTAEGKAAQWEYRLLLTKLAALTTVLGATIALPFTIIRLRLTNEQTRHAENVLFNTKLNEAVESLHARYQATEWKRKDGYVDIWKDDIIKRNGAIDRLENLAIERPEEAPRIARILCVYLKEMSKEHPPETPPKGTAPDELIRWARGLKIKRADMQAALHALARIHQETKIPPKELGIDLYKVNLQAMTFKQPRFNAPNFEHAVLSDSYLDGANLIGTKLNRATLNRASLIGAKLDWAELENAELNGAKIVGAQLSEANLTQAKLQFAELGYTSCFNTYFNGAVLNGTILTGVKTNGASFRNVDLSMLMNVDELIEHAFGDRSVILPDDVPFPIDRWPDAKLDNEAYWQEYRRFLSDPGPYIPPQHRND</sequence>
<dbReference type="PANTHER" id="PTHR47485:SF1">
    <property type="entry name" value="THYLAKOID LUMENAL 17.4 KDA PROTEIN, CHLOROPLASTIC"/>
    <property type="match status" value="1"/>
</dbReference>
<feature type="transmembrane region" description="Helical" evidence="2">
    <location>
        <begin position="29"/>
        <end position="51"/>
    </location>
</feature>
<accession>A0A0P7JPU4</accession>
<dbReference type="InterPro" id="IPR001646">
    <property type="entry name" value="5peptide_repeat"/>
</dbReference>
<gene>
    <name evidence="3" type="ORF">AKJ29_11840</name>
</gene>
<feature type="transmembrane region" description="Helical" evidence="2">
    <location>
        <begin position="119"/>
        <end position="144"/>
    </location>
</feature>
<keyword evidence="2" id="KW-0472">Membrane</keyword>
<dbReference type="PANTHER" id="PTHR47485">
    <property type="entry name" value="THYLAKOID LUMENAL 17.4 KDA PROTEIN, CHLOROPLASTIC"/>
    <property type="match status" value="1"/>
</dbReference>
<evidence type="ECO:0008006" key="5">
    <source>
        <dbReference type="Google" id="ProtNLM"/>
    </source>
</evidence>
<evidence type="ECO:0000256" key="1">
    <source>
        <dbReference type="ARBA" id="ARBA00022737"/>
    </source>
</evidence>
<keyword evidence="2" id="KW-1133">Transmembrane helix</keyword>
<keyword evidence="4" id="KW-1185">Reference proteome</keyword>
<dbReference type="AlphaFoldDB" id="A0A0P7JPU4"/>
<name>A0A0P7JPU4_9RHOB</name>
<dbReference type="Gene3D" id="2.160.20.80">
    <property type="entry name" value="E3 ubiquitin-protein ligase SopA"/>
    <property type="match status" value="1"/>
</dbReference>
<protein>
    <recommendedName>
        <fullName evidence="5">Low-complexity protein</fullName>
    </recommendedName>
</protein>
<feature type="transmembrane region" description="Helical" evidence="2">
    <location>
        <begin position="72"/>
        <end position="99"/>
    </location>
</feature>
<reference evidence="3 4" key="1">
    <citation type="submission" date="2015-09" db="EMBL/GenBank/DDBJ databases">
        <title>Draft genome sequence of Aliiroseovarius crassostreae CV919-312TSm, the causative agent of Roseovarius Oyster Disease (formerly Juvenile Oyster Disease).</title>
        <authorList>
            <person name="Kessner L."/>
            <person name="Spinard E."/>
            <person name="Nelson D."/>
        </authorList>
    </citation>
    <scope>NUCLEOTIDE SEQUENCE [LARGE SCALE GENOMIC DNA]</scope>
    <source>
        <strain evidence="3 4">CV919-312</strain>
    </source>
</reference>
<dbReference type="SUPFAM" id="SSF141571">
    <property type="entry name" value="Pentapeptide repeat-like"/>
    <property type="match status" value="1"/>
</dbReference>
<comment type="caution">
    <text evidence="3">The sequence shown here is derived from an EMBL/GenBank/DDBJ whole genome shotgun (WGS) entry which is preliminary data.</text>
</comment>
<keyword evidence="1" id="KW-0677">Repeat</keyword>
<dbReference type="STRING" id="154981.AKJ29_11840"/>
<organism evidence="3 4">
    <name type="scientific">Aliiroseovarius crassostreae</name>
    <dbReference type="NCBI Taxonomy" id="154981"/>
    <lineage>
        <taxon>Bacteria</taxon>
        <taxon>Pseudomonadati</taxon>
        <taxon>Pseudomonadota</taxon>
        <taxon>Alphaproteobacteria</taxon>
        <taxon>Rhodobacterales</taxon>
        <taxon>Paracoccaceae</taxon>
        <taxon>Aliiroseovarius</taxon>
    </lineage>
</organism>